<accession>A0A382DHT7</accession>
<dbReference type="EMBL" id="UINC01039495">
    <property type="protein sequence ID" value="SVB38060.1"/>
    <property type="molecule type" value="Genomic_DNA"/>
</dbReference>
<protein>
    <submittedName>
        <fullName evidence="1">Uncharacterized protein</fullName>
    </submittedName>
</protein>
<dbReference type="AlphaFoldDB" id="A0A382DHT7"/>
<gene>
    <name evidence="1" type="ORF">METZ01_LOCUS190914</name>
</gene>
<proteinExistence type="predicted"/>
<organism evidence="1">
    <name type="scientific">marine metagenome</name>
    <dbReference type="NCBI Taxonomy" id="408172"/>
    <lineage>
        <taxon>unclassified sequences</taxon>
        <taxon>metagenomes</taxon>
        <taxon>ecological metagenomes</taxon>
    </lineage>
</organism>
<reference evidence="1" key="1">
    <citation type="submission" date="2018-05" db="EMBL/GenBank/DDBJ databases">
        <authorList>
            <person name="Lanie J.A."/>
            <person name="Ng W.-L."/>
            <person name="Kazmierczak K.M."/>
            <person name="Andrzejewski T.M."/>
            <person name="Davidsen T.M."/>
            <person name="Wayne K.J."/>
            <person name="Tettelin H."/>
            <person name="Glass J.I."/>
            <person name="Rusch D."/>
            <person name="Podicherti R."/>
            <person name="Tsui H.-C.T."/>
            <person name="Winkler M.E."/>
        </authorList>
    </citation>
    <scope>NUCLEOTIDE SEQUENCE</scope>
</reference>
<sequence length="55" mass="6400">MYLIFVDVVVHGDLINYTIFNCSIKKIRSPIEIPHYRIDVILLNCVQAKKLADRP</sequence>
<evidence type="ECO:0000313" key="1">
    <source>
        <dbReference type="EMBL" id="SVB38060.1"/>
    </source>
</evidence>
<name>A0A382DHT7_9ZZZZ</name>